<evidence type="ECO:0000313" key="2">
    <source>
        <dbReference type="EMBL" id="KAK6930471.1"/>
    </source>
</evidence>
<dbReference type="PANTHER" id="PTHR34057:SF1">
    <property type="entry name" value="ELONGATION FACTOR"/>
    <property type="match status" value="1"/>
</dbReference>
<proteinExistence type="predicted"/>
<evidence type="ECO:0000313" key="3">
    <source>
        <dbReference type="Proteomes" id="UP001370490"/>
    </source>
</evidence>
<feature type="region of interest" description="Disordered" evidence="1">
    <location>
        <begin position="1"/>
        <end position="31"/>
    </location>
</feature>
<dbReference type="AlphaFoldDB" id="A0AAN8VIC7"/>
<dbReference type="InterPro" id="IPR038745">
    <property type="entry name" value="AT4G37440-like"/>
</dbReference>
<organism evidence="2 3">
    <name type="scientific">Dillenia turbinata</name>
    <dbReference type="NCBI Taxonomy" id="194707"/>
    <lineage>
        <taxon>Eukaryota</taxon>
        <taxon>Viridiplantae</taxon>
        <taxon>Streptophyta</taxon>
        <taxon>Embryophyta</taxon>
        <taxon>Tracheophyta</taxon>
        <taxon>Spermatophyta</taxon>
        <taxon>Magnoliopsida</taxon>
        <taxon>eudicotyledons</taxon>
        <taxon>Gunneridae</taxon>
        <taxon>Pentapetalae</taxon>
        <taxon>Dilleniales</taxon>
        <taxon>Dilleniaceae</taxon>
        <taxon>Dillenia</taxon>
    </lineage>
</organism>
<dbReference type="PANTHER" id="PTHR34057">
    <property type="entry name" value="ELONGATION FACTOR"/>
    <property type="match status" value="1"/>
</dbReference>
<feature type="compositionally biased region" description="Polar residues" evidence="1">
    <location>
        <begin position="94"/>
        <end position="106"/>
    </location>
</feature>
<feature type="region of interest" description="Disordered" evidence="1">
    <location>
        <begin position="57"/>
        <end position="108"/>
    </location>
</feature>
<feature type="compositionally biased region" description="Basic and acidic residues" evidence="1">
    <location>
        <begin position="454"/>
        <end position="469"/>
    </location>
</feature>
<feature type="compositionally biased region" description="Acidic residues" evidence="1">
    <location>
        <begin position="64"/>
        <end position="77"/>
    </location>
</feature>
<gene>
    <name evidence="2" type="ORF">RJ641_004565</name>
</gene>
<feature type="region of interest" description="Disordered" evidence="1">
    <location>
        <begin position="454"/>
        <end position="530"/>
    </location>
</feature>
<dbReference type="EMBL" id="JBAMMX010000012">
    <property type="protein sequence ID" value="KAK6930471.1"/>
    <property type="molecule type" value="Genomic_DNA"/>
</dbReference>
<dbReference type="CDD" id="cd11650">
    <property type="entry name" value="AT4G37440_like"/>
    <property type="match status" value="1"/>
</dbReference>
<feature type="compositionally biased region" description="Polar residues" evidence="1">
    <location>
        <begin position="519"/>
        <end position="530"/>
    </location>
</feature>
<accession>A0AAN8VIC7</accession>
<reference evidence="2 3" key="1">
    <citation type="submission" date="2023-12" db="EMBL/GenBank/DDBJ databases">
        <title>A high-quality genome assembly for Dillenia turbinata (Dilleniales).</title>
        <authorList>
            <person name="Chanderbali A."/>
        </authorList>
    </citation>
    <scope>NUCLEOTIDE SEQUENCE [LARGE SCALE GENOMIC DNA]</scope>
    <source>
        <strain evidence="2">LSX21</strain>
        <tissue evidence="2">Leaf</tissue>
    </source>
</reference>
<dbReference type="Proteomes" id="UP001370490">
    <property type="component" value="Unassembled WGS sequence"/>
</dbReference>
<name>A0AAN8VIC7_9MAGN</name>
<evidence type="ECO:0000256" key="1">
    <source>
        <dbReference type="SAM" id="MobiDB-lite"/>
    </source>
</evidence>
<protein>
    <submittedName>
        <fullName evidence="2">Uncharacterized protein</fullName>
    </submittedName>
</protein>
<sequence>MAPAQVLADVDPRLAPESMPKLAADEEDGGFSVDIDDMDSECTSTLKDVSENEATLDVQKDASECDTDAEVDIEESGDASNIRFEKTEDPDATEYSSSFGDTNSGAETGFSDAEVESQLCNDLCFQPPFDGLSKEFRPRKRKLTKHWRNFIRPLMWRCQWLELKIKQIESQAAKYARELAAYDYNEQQLNHYTSEDVGSKSLPFWGHNQRRKAMRRRRRKRVEETIDVATYFSQHEIFSYFENKSFVPDGASSAVDCGNSGLSEQKTKGNEESNVDDNLTLKDPLGDDSFWETMLWKTEIVQARVCRLRSQLEMVTPEDVWSLSQVDNLSLSSTSDGEMNSIHSPILLDGNGDTTTGEGLLPSVPLVLEHINKNPLMQEDNMPSYQDAITVPDVVESTVGLSSATDVSLHQPILVDSYEQAIHSLNAQIVDNTLVLDKAAEGEDNVFSAIGNQHLEKSQEPPKDDKENTDCPQGPLPAPDIKGKAVLAPSTLSSHLASELQFPKNKRKRGERKAGIDAWSQNRAGKSYGQ</sequence>
<keyword evidence="3" id="KW-1185">Reference proteome</keyword>
<feature type="region of interest" description="Disordered" evidence="1">
    <location>
        <begin position="258"/>
        <end position="280"/>
    </location>
</feature>
<comment type="caution">
    <text evidence="2">The sequence shown here is derived from an EMBL/GenBank/DDBJ whole genome shotgun (WGS) entry which is preliminary data.</text>
</comment>